<keyword evidence="7" id="KW-0472">Membrane</keyword>
<dbReference type="EMBL" id="JAUBYV010000007">
    <property type="protein sequence ID" value="KAK2625388.1"/>
    <property type="molecule type" value="Genomic_DNA"/>
</dbReference>
<proteinExistence type="inferred from homology"/>
<comment type="similarity">
    <text evidence="1 7">Belongs to the peroxin-14 family.</text>
</comment>
<sequence length="368" mass="40908">MSDSNPAKKDSAQSGLQTPDPESAQDNPALARIESRETLISQARKFLKEDDIRDASTDKKIAFLQSKGLQDEEIQRLLGVTRNSESSTRSPEVAYRNPIIKSWTNTTQSLELPPLHPQNTPPPPSQHMLQSLSQPPIITYPEFLTTPPYPTPLITKPRLLTIFYLFSGLTALLYGTHEYLLTPMLASLTSARLSLAFTSKSNLQKLITTLKTLVSELPPEARNKQVTESIETPSAESDTDPTELFHRDIGIQTSPLHTRPSSPTLLQTHVARLSTLKSSLKEIAANDSAERYKISEVEGEMERLREYLNEIAYVAPSYGYALPGGWNSRKEDDDEIARLKKEIRGVKGVLLSTRSFPGGGGMRTSAWH</sequence>
<feature type="region of interest" description="Disordered" evidence="8">
    <location>
        <begin position="222"/>
        <end position="242"/>
    </location>
</feature>
<evidence type="ECO:0000256" key="3">
    <source>
        <dbReference type="ARBA" id="ARBA00023140"/>
    </source>
</evidence>
<keyword evidence="7" id="KW-0813">Transport</keyword>
<dbReference type="AlphaFoldDB" id="A0AAD9SVK0"/>
<reference evidence="10" key="1">
    <citation type="submission" date="2023-06" db="EMBL/GenBank/DDBJ databases">
        <title>Draft genome of Marssonina rosae.</title>
        <authorList>
            <person name="Cheng Q."/>
        </authorList>
    </citation>
    <scope>NUCLEOTIDE SEQUENCE</scope>
    <source>
        <strain evidence="10">R4</strain>
    </source>
</reference>
<dbReference type="InterPro" id="IPR036388">
    <property type="entry name" value="WH-like_DNA-bd_sf"/>
</dbReference>
<feature type="compositionally biased region" description="Polar residues" evidence="8">
    <location>
        <begin position="226"/>
        <end position="236"/>
    </location>
</feature>
<keyword evidence="3 7" id="KW-0576">Peroxisome</keyword>
<dbReference type="PANTHER" id="PTHR23058:SF5">
    <property type="entry name" value="PEROXISOMAL MEMBRANE PROTEIN PEX14"/>
    <property type="match status" value="1"/>
</dbReference>
<evidence type="ECO:0000256" key="7">
    <source>
        <dbReference type="RuleBase" id="RU367032"/>
    </source>
</evidence>
<dbReference type="Gene3D" id="1.10.10.10">
    <property type="entry name" value="Winged helix-like DNA-binding domain superfamily/Winged helix DNA-binding domain"/>
    <property type="match status" value="1"/>
</dbReference>
<evidence type="ECO:0000256" key="4">
    <source>
        <dbReference type="ARBA" id="ARBA00029502"/>
    </source>
</evidence>
<evidence type="ECO:0000256" key="6">
    <source>
        <dbReference type="ARBA" id="ARBA00046271"/>
    </source>
</evidence>
<feature type="compositionally biased region" description="Pro residues" evidence="8">
    <location>
        <begin position="114"/>
        <end position="125"/>
    </location>
</feature>
<feature type="region of interest" description="Disordered" evidence="8">
    <location>
        <begin position="1"/>
        <end position="32"/>
    </location>
</feature>
<dbReference type="GO" id="GO:1990429">
    <property type="term" value="C:peroxisomal importomer complex"/>
    <property type="evidence" value="ECO:0007669"/>
    <property type="project" value="TreeGrafter"/>
</dbReference>
<dbReference type="Pfam" id="PF04695">
    <property type="entry name" value="Pex14_N"/>
    <property type="match status" value="1"/>
</dbReference>
<dbReference type="Proteomes" id="UP001285354">
    <property type="component" value="Unassembled WGS sequence"/>
</dbReference>
<feature type="domain" description="Peroxisome membrane anchor protein Pex14p N-terminal" evidence="9">
    <location>
        <begin position="36"/>
        <end position="79"/>
    </location>
</feature>
<keyword evidence="11" id="KW-1185">Reference proteome</keyword>
<keyword evidence="2" id="KW-0811">Translocation</keyword>
<evidence type="ECO:0000313" key="10">
    <source>
        <dbReference type="EMBL" id="KAK2625388.1"/>
    </source>
</evidence>
<name>A0AAD9SVK0_9HELO</name>
<evidence type="ECO:0000313" key="11">
    <source>
        <dbReference type="Proteomes" id="UP001285354"/>
    </source>
</evidence>
<dbReference type="GO" id="GO:0005102">
    <property type="term" value="F:signaling receptor binding"/>
    <property type="evidence" value="ECO:0007669"/>
    <property type="project" value="TreeGrafter"/>
</dbReference>
<dbReference type="InterPro" id="IPR025655">
    <property type="entry name" value="PEX14"/>
</dbReference>
<feature type="region of interest" description="Disordered" evidence="8">
    <location>
        <begin position="110"/>
        <end position="130"/>
    </location>
</feature>
<comment type="function">
    <text evidence="7">Component of the PEX13-PEX14 docking complex, a translocon channel that specifically mediates the import of peroxisomal cargo proteins bound to PEX5 receptor. The PEX13-PEX14 docking complex forms a large import pore which can be opened to a diameter of about 9 nm. Mechanistically, PEX5 receptor along with cargo proteins associates with the PEX14 subunit of the PEX13-PEX14 docking complex in the cytosol, leading to the insertion of the receptor into the organelle membrane with the concomitant translocation of the cargo into the peroxisome matrix.</text>
</comment>
<dbReference type="GO" id="GO:0005778">
    <property type="term" value="C:peroxisomal membrane"/>
    <property type="evidence" value="ECO:0007669"/>
    <property type="project" value="UniProtKB-SubCell"/>
</dbReference>
<comment type="subcellular location">
    <subcellularLocation>
        <location evidence="6 7">Peroxisome membrane</location>
    </subcellularLocation>
</comment>
<evidence type="ECO:0000256" key="5">
    <source>
        <dbReference type="ARBA" id="ARBA00029691"/>
    </source>
</evidence>
<feature type="compositionally biased region" description="Basic and acidic residues" evidence="8">
    <location>
        <begin position="1"/>
        <end position="11"/>
    </location>
</feature>
<dbReference type="PANTHER" id="PTHR23058">
    <property type="entry name" value="PEROXISOMAL MEMBRANE PROTEIN PEX14"/>
    <property type="match status" value="1"/>
</dbReference>
<organism evidence="10 11">
    <name type="scientific">Diplocarpon rosae</name>
    <dbReference type="NCBI Taxonomy" id="946125"/>
    <lineage>
        <taxon>Eukaryota</taxon>
        <taxon>Fungi</taxon>
        <taxon>Dikarya</taxon>
        <taxon>Ascomycota</taxon>
        <taxon>Pezizomycotina</taxon>
        <taxon>Leotiomycetes</taxon>
        <taxon>Helotiales</taxon>
        <taxon>Drepanopezizaceae</taxon>
        <taxon>Diplocarpon</taxon>
    </lineage>
</organism>
<accession>A0AAD9SVK0</accession>
<evidence type="ECO:0000256" key="8">
    <source>
        <dbReference type="SAM" id="MobiDB-lite"/>
    </source>
</evidence>
<comment type="caution">
    <text evidence="10">The sequence shown here is derived from an EMBL/GenBank/DDBJ whole genome shotgun (WGS) entry which is preliminary data.</text>
</comment>
<evidence type="ECO:0000259" key="9">
    <source>
        <dbReference type="Pfam" id="PF04695"/>
    </source>
</evidence>
<dbReference type="InterPro" id="IPR006785">
    <property type="entry name" value="Pex14_N"/>
</dbReference>
<gene>
    <name evidence="10" type="ORF">QTJ16_004700</name>
</gene>
<keyword evidence="7" id="KW-0653">Protein transport</keyword>
<evidence type="ECO:0000256" key="2">
    <source>
        <dbReference type="ARBA" id="ARBA00023010"/>
    </source>
</evidence>
<evidence type="ECO:0000256" key="1">
    <source>
        <dbReference type="ARBA" id="ARBA00005443"/>
    </source>
</evidence>
<protein>
    <recommendedName>
        <fullName evidence="4 7">Peroxisomal membrane protein PEX14</fullName>
    </recommendedName>
    <alternativeName>
        <fullName evidence="5 7">Peroxin-14</fullName>
    </alternativeName>
</protein>
<dbReference type="GO" id="GO:0016560">
    <property type="term" value="P:protein import into peroxisome matrix, docking"/>
    <property type="evidence" value="ECO:0007669"/>
    <property type="project" value="UniProtKB-UniRule"/>
</dbReference>